<organism evidence="1 2">
    <name type="scientific">Sinorhizobium phage phiN3</name>
    <dbReference type="NCBI Taxonomy" id="1647405"/>
    <lineage>
        <taxon>Viruses</taxon>
        <taxon>Duplodnaviria</taxon>
        <taxon>Heunggongvirae</taxon>
        <taxon>Uroviricota</taxon>
        <taxon>Caudoviricetes</taxon>
        <taxon>Emdodecavirus</taxon>
        <taxon>Emdodecavirus N3</taxon>
    </lineage>
</organism>
<dbReference type="RefSeq" id="YP_009212544.1">
    <property type="nucleotide sequence ID" value="NC_028945.1"/>
</dbReference>
<evidence type="ECO:0000313" key="2">
    <source>
        <dbReference type="Proteomes" id="UP000202958"/>
    </source>
</evidence>
<dbReference type="OrthoDB" id="15019at10239"/>
<protein>
    <submittedName>
        <fullName evidence="1">Uncharacterized protein</fullName>
    </submittedName>
</protein>
<accession>A0A0F6WD15</accession>
<proteinExistence type="predicted"/>
<gene>
    <name evidence="1" type="ORF">PHIN3_304</name>
</gene>
<dbReference type="EMBL" id="KR052482">
    <property type="protein sequence ID" value="AKF13567.1"/>
    <property type="molecule type" value="Genomic_DNA"/>
</dbReference>
<name>A0A0F6WD15_9CAUD</name>
<evidence type="ECO:0000313" key="1">
    <source>
        <dbReference type="EMBL" id="AKF13567.1"/>
    </source>
</evidence>
<dbReference type="KEGG" id="vg:26639039"/>
<dbReference type="Proteomes" id="UP000202958">
    <property type="component" value="Segment"/>
</dbReference>
<sequence length="112" mass="12099">MGLTVNVYKSGTYDCTLNGISSHTDRICVVNMSGPFEPDVSTPAAILVVNPVGNPVIKPAIQRESDGEWVVAPGWWMNGSNLAASSDSRFGEAVRKLNPGFYGGLYIHDRQE</sequence>
<reference evidence="1 2" key="1">
    <citation type="submission" date="2015-04" db="EMBL/GenBank/DDBJ databases">
        <authorList>
            <person name="Hodson T.S."/>
            <person name="Hyde J.R."/>
            <person name="Schouten J.T."/>
            <person name="Crockett J.T."/>
            <person name="Smith T.A."/>
            <person name="Merrill B.D."/>
            <person name="Crook M.B."/>
            <person name="Griffitts J.S."/>
            <person name="Burnett S.H."/>
            <person name="Grose J.H."/>
            <person name="Breakwell D.P."/>
        </authorList>
    </citation>
    <scope>NUCLEOTIDE SEQUENCE [LARGE SCALE GENOMIC DNA]</scope>
</reference>
<keyword evidence="2" id="KW-1185">Reference proteome</keyword>
<dbReference type="GeneID" id="26639039"/>